<reference evidence="1 2" key="1">
    <citation type="journal article" date="2016" name="Nat. Commun.">
        <title>Thousands of microbial genomes shed light on interconnected biogeochemical processes in an aquifer system.</title>
        <authorList>
            <person name="Anantharaman K."/>
            <person name="Brown C.T."/>
            <person name="Hug L.A."/>
            <person name="Sharon I."/>
            <person name="Castelle C.J."/>
            <person name="Probst A.J."/>
            <person name="Thomas B.C."/>
            <person name="Singh A."/>
            <person name="Wilkins M.J."/>
            <person name="Karaoz U."/>
            <person name="Brodie E.L."/>
            <person name="Williams K.H."/>
            <person name="Hubbard S.S."/>
            <person name="Banfield J.F."/>
        </authorList>
    </citation>
    <scope>NUCLEOTIDE SEQUENCE [LARGE SCALE GENOMIC DNA]</scope>
</reference>
<sequence>MSEQKDDDLNNFELHKQLATGIAQVIMFKKKALDDQRADHLVIREAIMAGCKGLSKEIVGHINNFVLAIFTHIYLTDIHKVLCEDYSDVWVMINAYLSAIGYEPVEPVELKLNV</sequence>
<proteinExistence type="predicted"/>
<gene>
    <name evidence="1" type="ORF">A2373_02565</name>
</gene>
<dbReference type="Proteomes" id="UP000176300">
    <property type="component" value="Unassembled WGS sequence"/>
</dbReference>
<comment type="caution">
    <text evidence="1">The sequence shown here is derived from an EMBL/GenBank/DDBJ whole genome shotgun (WGS) entry which is preliminary data.</text>
</comment>
<dbReference type="EMBL" id="MFQS01000027">
    <property type="protein sequence ID" value="OGH82870.1"/>
    <property type="molecule type" value="Genomic_DNA"/>
</dbReference>
<dbReference type="STRING" id="1798697.A2373_02565"/>
<accession>A0A1F6NG86</accession>
<organism evidence="1 2">
    <name type="scientific">Candidatus Magasanikbacteria bacterium RIFOXYB1_FULL_40_15</name>
    <dbReference type="NCBI Taxonomy" id="1798697"/>
    <lineage>
        <taxon>Bacteria</taxon>
        <taxon>Candidatus Magasanikiibacteriota</taxon>
    </lineage>
</organism>
<evidence type="ECO:0000313" key="2">
    <source>
        <dbReference type="Proteomes" id="UP000176300"/>
    </source>
</evidence>
<dbReference type="AlphaFoldDB" id="A0A1F6NG86"/>
<evidence type="ECO:0000313" key="1">
    <source>
        <dbReference type="EMBL" id="OGH82870.1"/>
    </source>
</evidence>
<name>A0A1F6NG86_9BACT</name>
<protein>
    <submittedName>
        <fullName evidence="1">Uncharacterized protein</fullName>
    </submittedName>
</protein>